<dbReference type="EMBL" id="VEPZ02001276">
    <property type="protein sequence ID" value="KAE8682936.1"/>
    <property type="molecule type" value="Genomic_DNA"/>
</dbReference>
<dbReference type="InterPro" id="IPR003439">
    <property type="entry name" value="ABC_transporter-like_ATP-bd"/>
</dbReference>
<dbReference type="GO" id="GO:0140359">
    <property type="term" value="F:ABC-type transporter activity"/>
    <property type="evidence" value="ECO:0007669"/>
    <property type="project" value="InterPro"/>
</dbReference>
<dbReference type="CDD" id="cd09272">
    <property type="entry name" value="RNase_HI_RT_Ty1"/>
    <property type="match status" value="1"/>
</dbReference>
<dbReference type="Pfam" id="PF01061">
    <property type="entry name" value="ABC2_membrane"/>
    <property type="match status" value="1"/>
</dbReference>
<comment type="caution">
    <text evidence="11">The sequence shown here is derived from an EMBL/GenBank/DDBJ whole genome shotgun (WGS) entry which is preliminary data.</text>
</comment>
<evidence type="ECO:0000256" key="2">
    <source>
        <dbReference type="ARBA" id="ARBA00005814"/>
    </source>
</evidence>
<feature type="transmembrane region" description="Helical" evidence="8">
    <location>
        <begin position="1427"/>
        <end position="1448"/>
    </location>
</feature>
<dbReference type="Gene3D" id="3.30.420.10">
    <property type="entry name" value="Ribonuclease H-like superfamily/Ribonuclease H"/>
    <property type="match status" value="1"/>
</dbReference>
<comment type="similarity">
    <text evidence="2">Belongs to the ABC transporter superfamily. ABCG family. Eye pigment precursor importer (TC 3.A.1.204) subfamily.</text>
</comment>
<evidence type="ECO:0000256" key="8">
    <source>
        <dbReference type="SAM" id="Phobius"/>
    </source>
</evidence>
<dbReference type="SUPFAM" id="SSF52540">
    <property type="entry name" value="P-loop containing nucleoside triphosphate hydrolases"/>
    <property type="match status" value="1"/>
</dbReference>
<dbReference type="InterPro" id="IPR013525">
    <property type="entry name" value="ABC2_TM"/>
</dbReference>
<evidence type="ECO:0000256" key="3">
    <source>
        <dbReference type="ARBA" id="ARBA00022448"/>
    </source>
</evidence>
<feature type="compositionally biased region" description="Acidic residues" evidence="7">
    <location>
        <begin position="1"/>
        <end position="10"/>
    </location>
</feature>
<feature type="transmembrane region" description="Helical" evidence="8">
    <location>
        <begin position="1289"/>
        <end position="1310"/>
    </location>
</feature>
<feature type="domain" description="ABC transporter" evidence="9">
    <location>
        <begin position="989"/>
        <end position="1219"/>
    </location>
</feature>
<accession>A0A6A2YU71</accession>
<feature type="transmembrane region" description="Helical" evidence="8">
    <location>
        <begin position="1399"/>
        <end position="1421"/>
    </location>
</feature>
<evidence type="ECO:0000313" key="11">
    <source>
        <dbReference type="EMBL" id="KAE8682936.1"/>
    </source>
</evidence>
<keyword evidence="6 8" id="KW-0472">Membrane</keyword>
<dbReference type="Pfam" id="PF22936">
    <property type="entry name" value="Pol_BBD"/>
    <property type="match status" value="1"/>
</dbReference>
<keyword evidence="12" id="KW-1185">Reference proteome</keyword>
<comment type="subcellular location">
    <subcellularLocation>
        <location evidence="1">Membrane</location>
        <topology evidence="1">Multi-pass membrane protein</topology>
    </subcellularLocation>
</comment>
<proteinExistence type="inferred from homology"/>
<feature type="domain" description="Integrase catalytic" evidence="10">
    <location>
        <begin position="575"/>
        <end position="670"/>
    </location>
</feature>
<evidence type="ECO:0000259" key="10">
    <source>
        <dbReference type="PROSITE" id="PS50994"/>
    </source>
</evidence>
<feature type="transmembrane region" description="Helical" evidence="8">
    <location>
        <begin position="1317"/>
        <end position="1340"/>
    </location>
</feature>
<dbReference type="GO" id="GO:0016020">
    <property type="term" value="C:membrane"/>
    <property type="evidence" value="ECO:0007669"/>
    <property type="project" value="UniProtKB-SubCell"/>
</dbReference>
<feature type="region of interest" description="Disordered" evidence="7">
    <location>
        <begin position="746"/>
        <end position="768"/>
    </location>
</feature>
<dbReference type="PROSITE" id="PS50994">
    <property type="entry name" value="INTEGRASE"/>
    <property type="match status" value="1"/>
</dbReference>
<feature type="transmembrane region" description="Helical" evidence="8">
    <location>
        <begin position="1515"/>
        <end position="1536"/>
    </location>
</feature>
<dbReference type="GO" id="GO:0015074">
    <property type="term" value="P:DNA integration"/>
    <property type="evidence" value="ECO:0007669"/>
    <property type="project" value="InterPro"/>
</dbReference>
<feature type="transmembrane region" description="Helical" evidence="8">
    <location>
        <begin position="1360"/>
        <end position="1387"/>
    </location>
</feature>
<organism evidence="11 12">
    <name type="scientific">Hibiscus syriacus</name>
    <name type="common">Rose of Sharon</name>
    <dbReference type="NCBI Taxonomy" id="106335"/>
    <lineage>
        <taxon>Eukaryota</taxon>
        <taxon>Viridiplantae</taxon>
        <taxon>Streptophyta</taxon>
        <taxon>Embryophyta</taxon>
        <taxon>Tracheophyta</taxon>
        <taxon>Spermatophyta</taxon>
        <taxon>Magnoliopsida</taxon>
        <taxon>eudicotyledons</taxon>
        <taxon>Gunneridae</taxon>
        <taxon>Pentapetalae</taxon>
        <taxon>rosids</taxon>
        <taxon>malvids</taxon>
        <taxon>Malvales</taxon>
        <taxon>Malvaceae</taxon>
        <taxon>Malvoideae</taxon>
        <taxon>Hibiscus</taxon>
    </lineage>
</organism>
<evidence type="ECO:0000256" key="4">
    <source>
        <dbReference type="ARBA" id="ARBA00022692"/>
    </source>
</evidence>
<dbReference type="Gene3D" id="3.40.50.300">
    <property type="entry name" value="P-loop containing nucleotide triphosphate hydrolases"/>
    <property type="match status" value="1"/>
</dbReference>
<keyword evidence="3" id="KW-0813">Transport</keyword>
<keyword evidence="5 8" id="KW-1133">Transmembrane helix</keyword>
<evidence type="ECO:0000256" key="6">
    <source>
        <dbReference type="ARBA" id="ARBA00023136"/>
    </source>
</evidence>
<dbReference type="InterPro" id="IPR036397">
    <property type="entry name" value="RNaseH_sf"/>
</dbReference>
<dbReference type="InterPro" id="IPR052215">
    <property type="entry name" value="Plant_ABCG"/>
</dbReference>
<feature type="region of interest" description="Disordered" evidence="7">
    <location>
        <begin position="1"/>
        <end position="26"/>
    </location>
</feature>
<dbReference type="GO" id="GO:0003676">
    <property type="term" value="F:nucleic acid binding"/>
    <property type="evidence" value="ECO:0007669"/>
    <property type="project" value="InterPro"/>
</dbReference>
<dbReference type="Pfam" id="PF25597">
    <property type="entry name" value="SH3_retrovirus"/>
    <property type="match status" value="1"/>
</dbReference>
<protein>
    <submittedName>
        <fullName evidence="11">ABC transporter G family member 13</fullName>
    </submittedName>
</protein>
<dbReference type="InterPro" id="IPR025724">
    <property type="entry name" value="GAG-pre-integrase_dom"/>
</dbReference>
<reference evidence="11" key="1">
    <citation type="submission" date="2019-09" db="EMBL/GenBank/DDBJ databases">
        <title>Draft genome information of white flower Hibiscus syriacus.</title>
        <authorList>
            <person name="Kim Y.-M."/>
        </authorList>
    </citation>
    <scope>NUCLEOTIDE SEQUENCE [LARGE SCALE GENOMIC DNA]</scope>
    <source>
        <strain evidence="11">YM2019G1</strain>
    </source>
</reference>
<dbReference type="PROSITE" id="PS50893">
    <property type="entry name" value="ABC_TRANSPORTER_2"/>
    <property type="match status" value="1"/>
</dbReference>
<dbReference type="PANTHER" id="PTHR48042:SF15">
    <property type="entry name" value="ABC TRANSPORTER G FAMILY MEMBER 13"/>
    <property type="match status" value="1"/>
</dbReference>
<dbReference type="InterPro" id="IPR001584">
    <property type="entry name" value="Integrase_cat-core"/>
</dbReference>
<dbReference type="GO" id="GO:0016887">
    <property type="term" value="F:ATP hydrolysis activity"/>
    <property type="evidence" value="ECO:0007669"/>
    <property type="project" value="InterPro"/>
</dbReference>
<sequence>MAEVEIEDMNGGDNGGAQPPHPPHHERNMYLVWEDLTVLLSNFGRLSGNVVMTGNVLLNGKKRLDYGSVAYATQQDILLGTLTVRETITYSAQLRLPSSLNRKDIDDIVEGTIVRFGLKLSWQVGNFILVGSQLIRNFILVGGQTLNMGISYSVTNLYTLENSLFDRFIRCATFGGFDLDILDIVIEEEKPEYMEEKEWGTINHLACRMIRYCLSKEKKYGYKNETSTSKMWKALEEKFLKKSSQNRLHMKKRLFRFDYQPGTSMNEHITAFNELVADLLGMNETFKDEDLALMLLSSLPDEFEHLETTLLHGKDNVTLKDVTDALYSYELRKKTKKESKYEAAEAMVARGRSKSQKPKWRGRSKSKSRLDTCVAEHDANDSDISLVASSTTFHSDEWILDLGCTYHMSPNREWFSDLVELNAGVVYMGNDNACKTVGIGSIRLKNQDGSTRVLTDVRYVPSLKKNLISLGALESKGSVVTMRDGVLKVTYGAHVMIKGIRKNNLYYYQGSTIIGAVAAASGGNDLDATQLRHMRLGHAGEKSLQILSKKGLLKGAKACKLNFCEHCTGRKIKCLRTDNGGEYKSDQFFDVCHEYVIVRHFTVRNTPQQNGVAERMNRTLLEKVRCILSNAGLGKVFWAEAVTYAGNLINRLPSSAIGGKTPLEVWSGKPATDYDSLHVFGSTAYYHVKESKLDPRAKKALFMGITRGVKGFHLWCLDTKKIICSRDVTFDEAALVNKTMIPEVDAADSSTPIEESEDEEVQTQEPLETPEPFAVTRPRREIRRLARSIDMVTYAFPVVDDDIPITYQEAIQSLESDKWKSAMDEEMQSLQKNNTWKLTQLPKGKRAIGCKWIFEKKYGSHSKKDVHYKTQLVAKGYAQKEGIDYNEVFSPIVKHSSIRILLALVAQLNLELAQLDSQKEIDKLKAQLNQEFEMKDLGEAKKILGMEISRDRQRMKLCLTQKQYLRKILQCFGVNENIKHVSIPLTSHLKLSSQLSPKTNEEREYMEKVTYANAVGSLIYAMVCTRPDISQAVGVVSSFEQDEALGQCVVGYADSNYAGDLDKRRSTTGYLFTLAKAPSAIHLAKNQVYHSRTKHIDVRNRSPRVCRSAYRKLAPTRHKGGGEKKRLSIALEILTRPHLLFLDEPTSGLDSASAFFVIQTLRNVGRDGRTIITAIHQPRSEVFSLFDDLFLLSGGEQVYFGEAKMAAKELQNTLDPLTSLTTARIKALLVKKYRSSDYAAKAKARIREISTIEGPVIGEKHSSEAKWLKQLSTLTKRSFVNMSRDLGYYWLRIGIYVALSICVGSIFFDIGTNYNAILAWGACGGFLSGFMTFMSIGGFPSFIEELKVFHRERRNGHYGVAVYILSNFLSTFPFLTVMSLATASITYYMVKLRPRISHFMYVALDLISSIATVESCMMMIASLVPNFMMGVIIGAGFIGLLMMTAGYFRTMPDLPKIFWRYPVSYINYGAWALQGAYKNDMVGLEFDGFIPGGPKLKGDVVLTTMLGINLEHSKWWDLAAVIMLLITYRYLFFIILKFKERVSPLFRTLYTKRTIQHLKNRPSFRKTLAFPSKRHQVLHSLSSQEGLNSPIL</sequence>
<dbReference type="PANTHER" id="PTHR48042">
    <property type="entry name" value="ABC TRANSPORTER G FAMILY MEMBER 11"/>
    <property type="match status" value="1"/>
</dbReference>
<dbReference type="Proteomes" id="UP000436088">
    <property type="component" value="Unassembled WGS sequence"/>
</dbReference>
<keyword evidence="4 8" id="KW-0812">Transmembrane</keyword>
<dbReference type="GO" id="GO:0005524">
    <property type="term" value="F:ATP binding"/>
    <property type="evidence" value="ECO:0007669"/>
    <property type="project" value="InterPro"/>
</dbReference>
<dbReference type="Pfam" id="PF14223">
    <property type="entry name" value="Retrotran_gag_2"/>
    <property type="match status" value="1"/>
</dbReference>
<dbReference type="InterPro" id="IPR013103">
    <property type="entry name" value="RVT_2"/>
</dbReference>
<dbReference type="InterPro" id="IPR027417">
    <property type="entry name" value="P-loop_NTPase"/>
</dbReference>
<dbReference type="SUPFAM" id="SSF53098">
    <property type="entry name" value="Ribonuclease H-like"/>
    <property type="match status" value="1"/>
</dbReference>
<dbReference type="InterPro" id="IPR057670">
    <property type="entry name" value="SH3_retrovirus"/>
</dbReference>
<evidence type="ECO:0000256" key="5">
    <source>
        <dbReference type="ARBA" id="ARBA00022989"/>
    </source>
</evidence>
<gene>
    <name evidence="11" type="ORF">F3Y22_tig00111231pilonHSYRG00006</name>
</gene>
<dbReference type="InterPro" id="IPR012337">
    <property type="entry name" value="RNaseH-like_sf"/>
</dbReference>
<evidence type="ECO:0000256" key="1">
    <source>
        <dbReference type="ARBA" id="ARBA00004141"/>
    </source>
</evidence>
<evidence type="ECO:0000259" key="9">
    <source>
        <dbReference type="PROSITE" id="PS50893"/>
    </source>
</evidence>
<dbReference type="Pfam" id="PF07727">
    <property type="entry name" value="RVT_2"/>
    <property type="match status" value="2"/>
</dbReference>
<evidence type="ECO:0000313" key="12">
    <source>
        <dbReference type="Proteomes" id="UP000436088"/>
    </source>
</evidence>
<dbReference type="InterPro" id="IPR054722">
    <property type="entry name" value="PolX-like_BBD"/>
</dbReference>
<name>A0A6A2YU71_HIBSY</name>
<evidence type="ECO:0000256" key="7">
    <source>
        <dbReference type="SAM" id="MobiDB-lite"/>
    </source>
</evidence>
<feature type="transmembrane region" description="Helical" evidence="8">
    <location>
        <begin position="1457"/>
        <end position="1477"/>
    </location>
</feature>
<dbReference type="Pfam" id="PF13976">
    <property type="entry name" value="gag_pre-integrs"/>
    <property type="match status" value="1"/>
</dbReference>